<dbReference type="FunFam" id="1.10.3720.10:FF:000001">
    <property type="entry name" value="Glycine betaine ABC transporter, permease"/>
    <property type="match status" value="1"/>
</dbReference>
<feature type="transmembrane region" description="Helical" evidence="7">
    <location>
        <begin position="441"/>
        <end position="463"/>
    </location>
</feature>
<accession>A0A1I1GA45</accession>
<feature type="transmembrane region" description="Helical" evidence="7">
    <location>
        <begin position="370"/>
        <end position="397"/>
    </location>
</feature>
<evidence type="ECO:0000256" key="4">
    <source>
        <dbReference type="ARBA" id="ARBA00022692"/>
    </source>
</evidence>
<dbReference type="GO" id="GO:0005275">
    <property type="term" value="F:amine transmembrane transporter activity"/>
    <property type="evidence" value="ECO:0007669"/>
    <property type="project" value="TreeGrafter"/>
</dbReference>
<comment type="similarity">
    <text evidence="7">Belongs to the binding-protein-dependent transport system permease family.</text>
</comment>
<dbReference type="Proteomes" id="UP000199046">
    <property type="component" value="Unassembled WGS sequence"/>
</dbReference>
<dbReference type="GO" id="GO:0031460">
    <property type="term" value="P:glycine betaine transport"/>
    <property type="evidence" value="ECO:0007669"/>
    <property type="project" value="TreeGrafter"/>
</dbReference>
<evidence type="ECO:0000259" key="8">
    <source>
        <dbReference type="PROSITE" id="PS50928"/>
    </source>
</evidence>
<keyword evidence="4 7" id="KW-0812">Transmembrane</keyword>
<feature type="transmembrane region" description="Helical" evidence="7">
    <location>
        <begin position="483"/>
        <end position="501"/>
    </location>
</feature>
<dbReference type="CDD" id="cd06261">
    <property type="entry name" value="TM_PBP2"/>
    <property type="match status" value="1"/>
</dbReference>
<keyword evidence="10" id="KW-1185">Reference proteome</keyword>
<sequence length="507" mass="53439">MTAVGMETDVSTTERSDAIRQFSGRGSQYYVQAFHRIGEGRGRIGSFNPAAALLGPIWFGARRLWAAFWPILVIELLAWIVISVGLSGGANRESLQRADRLATLAESRQAQAAAATQRDPESAMTQSLAESAAALTKERDEAYAAADRASSSAWQILLLGIGGLVIVRAGVGIVATPLLERRFRTWRLLGDSAPTGLSLRGAIAATALMALVVPISALGFSGHLMPALASVPANPDWHSMTAAFLDGAMKTFSEQVAPAAGVMTGTINGALWLMETLLAATPWPVVMTIILALAWQIAGFRVFLLTVVALAYLALLGFWDKSMQTVALLGTAALISIGLGIPLGIACGYHRRLARLVRPALDFMQTMPAFVYLIPVIALFGIGKPSGIIATVFFGIPPVVRLTALGISNVPENVREAATAFGATRAFLLFRVDLPIAMPSIMAGVSQTILMCLSMVVIASLIGAPGLGEDVLRALQYAAQGQGLLAGLAILVCAVVLDRIVQGKAAR</sequence>
<name>A0A1I1GA45_9GAMM</name>
<keyword evidence="2 7" id="KW-0813">Transport</keyword>
<keyword evidence="5 7" id="KW-1133">Transmembrane helix</keyword>
<dbReference type="PROSITE" id="PS50928">
    <property type="entry name" value="ABC_TM1"/>
    <property type="match status" value="1"/>
</dbReference>
<dbReference type="GO" id="GO:0015871">
    <property type="term" value="P:choline transport"/>
    <property type="evidence" value="ECO:0007669"/>
    <property type="project" value="TreeGrafter"/>
</dbReference>
<feature type="transmembrane region" description="Helical" evidence="7">
    <location>
        <begin position="271"/>
        <end position="295"/>
    </location>
</feature>
<dbReference type="GO" id="GO:0043190">
    <property type="term" value="C:ATP-binding cassette (ABC) transporter complex"/>
    <property type="evidence" value="ECO:0007669"/>
    <property type="project" value="TreeGrafter"/>
</dbReference>
<evidence type="ECO:0000313" key="9">
    <source>
        <dbReference type="EMBL" id="SFC06718.1"/>
    </source>
</evidence>
<reference evidence="10" key="1">
    <citation type="submission" date="2016-10" db="EMBL/GenBank/DDBJ databases">
        <authorList>
            <person name="Varghese N."/>
            <person name="Submissions S."/>
        </authorList>
    </citation>
    <scope>NUCLEOTIDE SEQUENCE [LARGE SCALE GENOMIC DNA]</scope>
    <source>
        <strain evidence="10">DSM 23439</strain>
    </source>
</reference>
<evidence type="ECO:0000256" key="1">
    <source>
        <dbReference type="ARBA" id="ARBA00004651"/>
    </source>
</evidence>
<feature type="transmembrane region" description="Helical" evidence="7">
    <location>
        <begin position="302"/>
        <end position="319"/>
    </location>
</feature>
<dbReference type="Gene3D" id="1.10.3720.10">
    <property type="entry name" value="MetI-like"/>
    <property type="match status" value="1"/>
</dbReference>
<evidence type="ECO:0000256" key="2">
    <source>
        <dbReference type="ARBA" id="ARBA00022448"/>
    </source>
</evidence>
<dbReference type="AlphaFoldDB" id="A0A1I1GA45"/>
<dbReference type="EMBL" id="FOLY01000001">
    <property type="protein sequence ID" value="SFC06718.1"/>
    <property type="molecule type" value="Genomic_DNA"/>
</dbReference>
<keyword evidence="3" id="KW-1003">Cell membrane</keyword>
<feature type="domain" description="ABC transmembrane type-1" evidence="8">
    <location>
        <begin position="322"/>
        <end position="501"/>
    </location>
</feature>
<dbReference type="OrthoDB" id="9815258at2"/>
<dbReference type="PANTHER" id="PTHR47737">
    <property type="entry name" value="GLYCINE BETAINE/PROLINE BETAINE TRANSPORT SYSTEM PERMEASE PROTEIN PROW"/>
    <property type="match status" value="1"/>
</dbReference>
<feature type="transmembrane region" description="Helical" evidence="7">
    <location>
        <begin position="199"/>
        <end position="220"/>
    </location>
</feature>
<feature type="transmembrane region" description="Helical" evidence="7">
    <location>
        <begin position="64"/>
        <end position="86"/>
    </location>
</feature>
<dbReference type="GO" id="GO:0015226">
    <property type="term" value="F:carnitine transmembrane transporter activity"/>
    <property type="evidence" value="ECO:0007669"/>
    <property type="project" value="TreeGrafter"/>
</dbReference>
<evidence type="ECO:0000256" key="7">
    <source>
        <dbReference type="RuleBase" id="RU363032"/>
    </source>
</evidence>
<keyword evidence="6 7" id="KW-0472">Membrane</keyword>
<dbReference type="RefSeq" id="WP_090130311.1">
    <property type="nucleotide sequence ID" value="NZ_FOLY01000001.1"/>
</dbReference>
<organism evidence="9 10">
    <name type="scientific">Kushneria avicenniae</name>
    <dbReference type="NCBI Taxonomy" id="402385"/>
    <lineage>
        <taxon>Bacteria</taxon>
        <taxon>Pseudomonadati</taxon>
        <taxon>Pseudomonadota</taxon>
        <taxon>Gammaproteobacteria</taxon>
        <taxon>Oceanospirillales</taxon>
        <taxon>Halomonadaceae</taxon>
        <taxon>Kushneria</taxon>
    </lineage>
</organism>
<dbReference type="InterPro" id="IPR035906">
    <property type="entry name" value="MetI-like_sf"/>
</dbReference>
<dbReference type="Pfam" id="PF00528">
    <property type="entry name" value="BPD_transp_1"/>
    <property type="match status" value="1"/>
</dbReference>
<proteinExistence type="inferred from homology"/>
<feature type="transmembrane region" description="Helical" evidence="7">
    <location>
        <begin position="156"/>
        <end position="179"/>
    </location>
</feature>
<evidence type="ECO:0000256" key="3">
    <source>
        <dbReference type="ARBA" id="ARBA00022475"/>
    </source>
</evidence>
<evidence type="ECO:0000256" key="5">
    <source>
        <dbReference type="ARBA" id="ARBA00022989"/>
    </source>
</evidence>
<gene>
    <name evidence="9" type="ORF">SAMN05421848_0419</name>
</gene>
<protein>
    <submittedName>
        <fullName evidence="9">Glycine betaine/proline transport system permease protein</fullName>
    </submittedName>
</protein>
<dbReference type="SUPFAM" id="SSF161098">
    <property type="entry name" value="MetI-like"/>
    <property type="match status" value="1"/>
</dbReference>
<evidence type="ECO:0000256" key="6">
    <source>
        <dbReference type="ARBA" id="ARBA00023136"/>
    </source>
</evidence>
<dbReference type="PANTHER" id="PTHR47737:SF1">
    <property type="entry name" value="GLYCINE BETAINE_PROLINE BETAINE TRANSPORT SYSTEM PERMEASE PROTEIN PROW"/>
    <property type="match status" value="1"/>
</dbReference>
<feature type="transmembrane region" description="Helical" evidence="7">
    <location>
        <begin position="325"/>
        <end position="349"/>
    </location>
</feature>
<dbReference type="InterPro" id="IPR000515">
    <property type="entry name" value="MetI-like"/>
</dbReference>
<comment type="subcellular location">
    <subcellularLocation>
        <location evidence="1 7">Cell membrane</location>
        <topology evidence="1 7">Multi-pass membrane protein</topology>
    </subcellularLocation>
</comment>
<dbReference type="STRING" id="402385.SAMN05421848_0419"/>
<evidence type="ECO:0000313" key="10">
    <source>
        <dbReference type="Proteomes" id="UP000199046"/>
    </source>
</evidence>